<feature type="compositionally biased region" description="Basic and acidic residues" evidence="1">
    <location>
        <begin position="60"/>
        <end position="70"/>
    </location>
</feature>
<dbReference type="AlphaFoldDB" id="W0JMC3"/>
<keyword evidence="4" id="KW-1185">Reference proteome</keyword>
<feature type="compositionally biased region" description="Acidic residues" evidence="1">
    <location>
        <begin position="282"/>
        <end position="293"/>
    </location>
</feature>
<evidence type="ECO:0000313" key="4">
    <source>
        <dbReference type="Proteomes" id="UP000019024"/>
    </source>
</evidence>
<feature type="region of interest" description="Disordered" evidence="1">
    <location>
        <begin position="47"/>
        <end position="70"/>
    </location>
</feature>
<dbReference type="PROSITE" id="PS51257">
    <property type="entry name" value="PROKAR_LIPOPROTEIN"/>
    <property type="match status" value="1"/>
</dbReference>
<keyword evidence="2" id="KW-0812">Transmembrane</keyword>
<reference evidence="3 4" key="1">
    <citation type="submission" date="2014-01" db="EMBL/GenBank/DDBJ databases">
        <authorList>
            <consortium name="DOE Joint Genome Institute"/>
            <person name="Anderson I."/>
            <person name="Huntemann M."/>
            <person name="Han J."/>
            <person name="Chen A."/>
            <person name="Kyrpides N."/>
            <person name="Mavromatis K."/>
            <person name="Markowitz V."/>
            <person name="Palaniappan K."/>
            <person name="Ivanova N."/>
            <person name="Schaumberg A."/>
            <person name="Pati A."/>
            <person name="Liolios K."/>
            <person name="Nordberg H.P."/>
            <person name="Cantor M.N."/>
            <person name="Hua S.X."/>
            <person name="Woyke T."/>
        </authorList>
    </citation>
    <scope>NUCLEOTIDE SEQUENCE [LARGE SCALE GENOMIC DNA]</scope>
    <source>
        <strain evidence="3 4">XH-48</strain>
    </source>
</reference>
<accession>W0JMC3</accession>
<evidence type="ECO:0000313" key="3">
    <source>
        <dbReference type="EMBL" id="AHF98451.1"/>
    </source>
</evidence>
<dbReference type="Proteomes" id="UP000019024">
    <property type="component" value="Chromosome"/>
</dbReference>
<feature type="compositionally biased region" description="Polar residues" evidence="1">
    <location>
        <begin position="261"/>
        <end position="271"/>
    </location>
</feature>
<evidence type="ECO:0000256" key="1">
    <source>
        <dbReference type="SAM" id="MobiDB-lite"/>
    </source>
</evidence>
<evidence type="ECO:0008006" key="5">
    <source>
        <dbReference type="Google" id="ProtNLM"/>
    </source>
</evidence>
<dbReference type="eggNOG" id="arCOG10803">
    <property type="taxonomic scope" value="Archaea"/>
</dbReference>
<keyword evidence="2" id="KW-1133">Transmembrane helix</keyword>
<dbReference type="HOGENOM" id="CLU_887406_0_0_2"/>
<dbReference type="EMBL" id="CP007055">
    <property type="protein sequence ID" value="AHF98451.1"/>
    <property type="molecule type" value="Genomic_DNA"/>
</dbReference>
<dbReference type="KEGG" id="hlr:HALLA_05750"/>
<keyword evidence="2" id="KW-0472">Membrane</keyword>
<dbReference type="OrthoDB" id="170617at2157"/>
<proteinExistence type="predicted"/>
<organism evidence="3 4">
    <name type="scientific">Halostagnicola larsenii XH-48</name>
    <dbReference type="NCBI Taxonomy" id="797299"/>
    <lineage>
        <taxon>Archaea</taxon>
        <taxon>Methanobacteriati</taxon>
        <taxon>Methanobacteriota</taxon>
        <taxon>Stenosarchaea group</taxon>
        <taxon>Halobacteria</taxon>
        <taxon>Halobacteriales</taxon>
        <taxon>Natrialbaceae</taxon>
        <taxon>Halostagnicola</taxon>
    </lineage>
</organism>
<feature type="transmembrane region" description="Helical" evidence="2">
    <location>
        <begin position="12"/>
        <end position="34"/>
    </location>
</feature>
<gene>
    <name evidence="3" type="ORF">HALLA_05750</name>
</gene>
<name>W0JMC3_9EURY</name>
<sequence length="320" mass="34216">MINVDKPDKRTVQIVSCMLVVTSCIVAVVAFAGAGTAASGTALAQQDSATSTADNVSEEAYEKEVPSKDDEYFEAADPENDWVSYVNPRDKYRSPYLGDGSGKICVTMVNEAGEVVDGQSIPNTTVKVPTGESLDWHTSANPFTVKYPLTEHYERPLDADQFGDSPDLIKGDGYLDSHCMEIHGLPEDGSVEYGEVNVTGEHADDVDVVGYIQQENEAWDADVDPIDDAESYEEAGGGWTYYPGGSHGQVVVVLQLDDADGNTNGENNSDPNPGPKNSSNDDSTDDNNDDDNTAAETIPGPGILTAIAALMAVALLRLRR</sequence>
<evidence type="ECO:0000256" key="2">
    <source>
        <dbReference type="SAM" id="Phobius"/>
    </source>
</evidence>
<feature type="region of interest" description="Disordered" evidence="1">
    <location>
        <begin position="259"/>
        <end position="299"/>
    </location>
</feature>
<protein>
    <recommendedName>
        <fullName evidence="5">PGF-CTERM sorting domain-containing protein</fullName>
    </recommendedName>
</protein>